<dbReference type="InterPro" id="IPR013783">
    <property type="entry name" value="Ig-like_fold"/>
</dbReference>
<evidence type="ECO:0000256" key="3">
    <source>
        <dbReference type="SAM" id="SignalP"/>
    </source>
</evidence>
<dbReference type="PANTHER" id="PTHR24035:SF109">
    <property type="entry name" value="PROTEIN DRAPER"/>
    <property type="match status" value="1"/>
</dbReference>
<evidence type="ECO:0000313" key="6">
    <source>
        <dbReference type="Proteomes" id="UP000007797"/>
    </source>
</evidence>
<keyword evidence="3" id="KW-0732">Signal</keyword>
<feature type="chain" id="PRO_5003320597" evidence="3">
    <location>
        <begin position="30"/>
        <end position="1871"/>
    </location>
</feature>
<protein>
    <submittedName>
        <fullName evidence="5">Substrate adhesion molecule</fullName>
    </submittedName>
</protein>
<dbReference type="Gene3D" id="2.60.40.10">
    <property type="entry name" value="Immunoglobulins"/>
    <property type="match status" value="1"/>
</dbReference>
<dbReference type="GO" id="GO:0005509">
    <property type="term" value="F:calcium ion binding"/>
    <property type="evidence" value="ECO:0007669"/>
    <property type="project" value="InterPro"/>
</dbReference>
<dbReference type="Gene3D" id="2.10.25.10">
    <property type="entry name" value="Laminin"/>
    <property type="match status" value="1"/>
</dbReference>
<dbReference type="KEGG" id="dfa:DFA_08088"/>
<dbReference type="InterPro" id="IPR002049">
    <property type="entry name" value="LE_dom"/>
</dbReference>
<dbReference type="GeneID" id="14869690"/>
<dbReference type="InterPro" id="IPR056851">
    <property type="entry name" value="Ig_SibA-E"/>
</dbReference>
<keyword evidence="2" id="KW-0472">Membrane</keyword>
<keyword evidence="2" id="KW-1133">Transmembrane helix</keyword>
<keyword evidence="2" id="KW-0812">Transmembrane</keyword>
<dbReference type="PANTHER" id="PTHR24035">
    <property type="entry name" value="MULTIPLE EPIDERMAL GROWTH FACTOR-LIKE DOMAINS PROTEIN"/>
    <property type="match status" value="1"/>
</dbReference>
<dbReference type="PROSITE" id="PS00022">
    <property type="entry name" value="EGF_1"/>
    <property type="match status" value="1"/>
</dbReference>
<dbReference type="PROSITE" id="PS01186">
    <property type="entry name" value="EGF_2"/>
    <property type="match status" value="1"/>
</dbReference>
<evidence type="ECO:0000313" key="5">
    <source>
        <dbReference type="EMBL" id="EGG17106.1"/>
    </source>
</evidence>
<reference evidence="6" key="1">
    <citation type="journal article" date="2011" name="Genome Res.">
        <title>Phylogeny-wide analysis of social amoeba genomes highlights ancient origins for complex intercellular communication.</title>
        <authorList>
            <person name="Heidel A.J."/>
            <person name="Lawal H.M."/>
            <person name="Felder M."/>
            <person name="Schilde C."/>
            <person name="Helps N.R."/>
            <person name="Tunggal B."/>
            <person name="Rivero F."/>
            <person name="John U."/>
            <person name="Schleicher M."/>
            <person name="Eichinger L."/>
            <person name="Platzer M."/>
            <person name="Noegel A.A."/>
            <person name="Schaap P."/>
            <person name="Gloeckner G."/>
        </authorList>
    </citation>
    <scope>NUCLEOTIDE SEQUENCE [LARGE SCALE GENOMIC DNA]</scope>
    <source>
        <strain evidence="6">SH3</strain>
    </source>
</reference>
<dbReference type="Pfam" id="PF17963">
    <property type="entry name" value="Big_9"/>
    <property type="match status" value="1"/>
</dbReference>
<accession>F4Q500</accession>
<keyword evidence="6" id="KW-1185">Reference proteome</keyword>
<name>F4Q500_CACFS</name>
<feature type="signal peptide" evidence="3">
    <location>
        <begin position="1"/>
        <end position="29"/>
    </location>
</feature>
<dbReference type="Pfam" id="PF24619">
    <property type="entry name" value="Ig_SibA"/>
    <property type="match status" value="1"/>
</dbReference>
<dbReference type="Proteomes" id="UP000007797">
    <property type="component" value="Unassembled WGS sequence"/>
</dbReference>
<dbReference type="SUPFAM" id="SSF49313">
    <property type="entry name" value="Cadherin-like"/>
    <property type="match status" value="1"/>
</dbReference>
<dbReference type="InterPro" id="IPR056847">
    <property type="entry name" value="Ig_SibA-E_2nd"/>
</dbReference>
<sequence>MFFKNNKSNIILLLVCLLTLSFYADYAEASHFRYSTLSWQYLSPNTFRVTVKVAFRYKYFVEWLGSSPYQGFTFFNYDLILEYSKRNWLNQLVTSTTTYSNIVFTTEYADPIADWITASSVVDVTFPSEAVTSMGGRITYYGTNRIANLQNNAELPWNVTSTVPLTGLTTANSSPVSGMLPIVPAYNGQANSIPVLASHQENPNANLKFSLSKWTGMTQPGGMTIDANTGVITYTPTAVGLWCAQVVVTETNGLQSSISVDFIVNVTAKPVTQDLPPYFQVPPTPAQGSYEDFVVNTAKSFPLRGVSPQSGSKVTISNSNLPAGMNYTTQTASNPNTVTFSWAPTMSQVGVYIFSAGLVDNKGNEMVGGVHSFFLRVSAAACGNGHAEVNGSCTCNNNWTGTKCDQCKPGFYGALCLPLPPCQNGQSNGGTDGDGKCICDPGYQGPACNVSIVKYCSPSDPNAIIQQSQIDSLSAVKPDFVQVSLTPTGSQLQIPLQLTGKNIITAEIFILLDTSVTAANTARYKQFITQHNLFRATFAANRDAILYGLGTFSDSANQPNSFQLNANPMTDITTTLNSVALLTGSPSANIPYSVLIDAIPKIGFSNSGTMKIIYLVTDNNIAPTDNTLVSKLVKALDTRNILLGVFALDSVSSYAPLFSAAGAGYSYAWPSTTSDSWFSLFITNIYTPMINNIVVKVVSDEYSIVATPPPTTSTTTWYTGLLLPTPAPTALTPVVKLNVVGFDKQTIAVAINHAPTTSSVAITTDEDQSTTFSIVGSDIDLNLLNVALTQLPSKGSIKINGVVMVLGQSYALPASTSNAFTFVPTLDQNGADVAKFTVSDGCLSAAATISIQINPVNDPPTCQPLVVSTDQYGAKTFVLNVADVDSPALTVEFQASASTLQSLGSFKDATTANVVDGTKYPSTTQFTFTPYSSANGSAAFTYVVRDQALSSQCTALIQVVRVNVAPTLSVQTPVNMIPDSTKVIPFTVRDTDNGETLTVTIVSAAPVGGEFFGPQGQSLASVAFPLTIGTFDVSSTHEQTSQISYKSPNSQPTGVSITLKVTDTSGVSETKVVQISITGTRVNYAPTATPAGPITLDQDTLSPSFVLNGTDPDQSRGYDNILDIVISSYPKNGQLQTPVTGTPLANPLKTALSVVYAPKPGYFGSDQLTFYVVDSLGNASLPVTVQIVVNHVNHAPAISASDIFVTGRQNQWPNTPITIAASDVDQGDVLTVSVTLVPVVGTILKSDGSAISTVPTVISNLSISYAPSATTFYSLVQPYTVKVCDNAVPSLCSSASANIHYTYVNSAPTGEAVSKSGLQDQSLPFNLKGSDFEDGSNVVFYLTTLPSYGQLFSAGNLVTSTSQQLLVTGLTYVPNAGVSNDDTPGKLGPVESLFYVVSDKNNTKSTNYPITLFIEPVKPPIYTGESNFTTLEDTKLSIALNAISQTGATSFEIDFTSYTNNGKIYFVSCTANDPSCLTEIDPSQDRTFAGPPFNLVYIPPADAFGDDMDRLTFVLKEKHTSIEYAININVVPVNDPPVFMPLTYTGFLDQVRAMSPVVTITVNSTSLLTWNATDIDSPYTGLVSSLQSNIKSGKFLTYEGEPTPSNTSRVLAKGDLIPRSADGLWRAFYIPTPGRFGKGHEIIAVNIIDSSELSSALYTMRVDVNPINRPPVVTVNQSYWEVNPKTSATILGVSVDDPDSNQNDISLTLTLTPADGLIELPLSKNSSSCHYNGTNVITCKAPKTSLNQFLTLIKLNFTQTENANYSLTVFVSDLGFVGGNVLTDQKNVDVKILSSPVSKPNNTTILSVAIAAAAAGAAAIAIGVWRLMKARMPPTDAFFGDAPFADANINSNPLYQDSNRNQMNPLYENAA</sequence>
<evidence type="ECO:0000256" key="1">
    <source>
        <dbReference type="PROSITE-ProRule" id="PRU00076"/>
    </source>
</evidence>
<comment type="caution">
    <text evidence="1">Lacks conserved residue(s) required for the propagation of feature annotation.</text>
</comment>
<proteinExistence type="predicted"/>
<dbReference type="OMA" id="ANIYYTH"/>
<dbReference type="InterPro" id="IPR000742">
    <property type="entry name" value="EGF"/>
</dbReference>
<dbReference type="PROSITE" id="PS50026">
    <property type="entry name" value="EGF_3"/>
    <property type="match status" value="1"/>
</dbReference>
<keyword evidence="1" id="KW-0245">EGF-like domain</keyword>
<dbReference type="Pfam" id="PF24908">
    <property type="entry name" value="Ig_SIBA-E_2nd"/>
    <property type="match status" value="1"/>
</dbReference>
<dbReference type="InterPro" id="IPR036465">
    <property type="entry name" value="vWFA_dom_sf"/>
</dbReference>
<dbReference type="EMBL" id="GL883021">
    <property type="protein sequence ID" value="EGG17106.1"/>
    <property type="molecule type" value="Genomic_DNA"/>
</dbReference>
<feature type="domain" description="EGF-like" evidence="4">
    <location>
        <begin position="412"/>
        <end position="449"/>
    </location>
</feature>
<dbReference type="Pfam" id="PF00053">
    <property type="entry name" value="EGF_laminin"/>
    <property type="match status" value="1"/>
</dbReference>
<dbReference type="OrthoDB" id="286301at2759"/>
<dbReference type="InterPro" id="IPR015919">
    <property type="entry name" value="Cadherin-like_sf"/>
</dbReference>
<dbReference type="SUPFAM" id="SSF53300">
    <property type="entry name" value="vWA-like"/>
    <property type="match status" value="1"/>
</dbReference>
<keyword evidence="1" id="KW-1015">Disulfide bond</keyword>
<feature type="transmembrane region" description="Helical" evidence="2">
    <location>
        <begin position="1805"/>
        <end position="1825"/>
    </location>
</feature>
<dbReference type="CDD" id="cd00055">
    <property type="entry name" value="EGF_Lam"/>
    <property type="match status" value="1"/>
</dbReference>
<dbReference type="RefSeq" id="XP_004355590.1">
    <property type="nucleotide sequence ID" value="XM_004355537.1"/>
</dbReference>
<gene>
    <name evidence="5" type="primary">sibA</name>
    <name evidence="5" type="ORF">DFA_08088</name>
</gene>
<dbReference type="InterPro" id="IPR052108">
    <property type="entry name" value="MEGF/SIB"/>
</dbReference>
<dbReference type="CDD" id="cd00054">
    <property type="entry name" value="EGF_CA"/>
    <property type="match status" value="1"/>
</dbReference>
<evidence type="ECO:0000256" key="2">
    <source>
        <dbReference type="SAM" id="Phobius"/>
    </source>
</evidence>
<dbReference type="STRING" id="1054147.F4Q500"/>
<dbReference type="NCBIfam" id="NF012211">
    <property type="entry name" value="tand_rpt_95"/>
    <property type="match status" value="1"/>
</dbReference>
<feature type="disulfide bond" evidence="1">
    <location>
        <begin position="439"/>
        <end position="448"/>
    </location>
</feature>
<organism evidence="5 6">
    <name type="scientific">Cavenderia fasciculata</name>
    <name type="common">Slime mold</name>
    <name type="synonym">Dictyostelium fasciculatum</name>
    <dbReference type="NCBI Taxonomy" id="261658"/>
    <lineage>
        <taxon>Eukaryota</taxon>
        <taxon>Amoebozoa</taxon>
        <taxon>Evosea</taxon>
        <taxon>Eumycetozoa</taxon>
        <taxon>Dictyostelia</taxon>
        <taxon>Acytosteliales</taxon>
        <taxon>Cavenderiaceae</taxon>
        <taxon>Cavenderia</taxon>
    </lineage>
</organism>
<dbReference type="PROSITE" id="PS01248">
    <property type="entry name" value="EGF_LAM_1"/>
    <property type="match status" value="1"/>
</dbReference>
<dbReference type="Pfam" id="PF24909">
    <property type="entry name" value="vWA_SIBA-E"/>
    <property type="match status" value="1"/>
</dbReference>
<evidence type="ECO:0000259" key="4">
    <source>
        <dbReference type="PROSITE" id="PS50026"/>
    </source>
</evidence>
<dbReference type="GO" id="GO:0016020">
    <property type="term" value="C:membrane"/>
    <property type="evidence" value="ECO:0007669"/>
    <property type="project" value="InterPro"/>
</dbReference>